<evidence type="ECO:0000313" key="2">
    <source>
        <dbReference type="Proteomes" id="UP000275078"/>
    </source>
</evidence>
<sequence length="198" mass="23423">MDDIELPDFELSYERQLELVEMENAMRGALAEHETTAEMRAAWLKDVYLAPWIYGEDDLKWRWFVNFPSELQLPKATLEYCIRIPLDPNTGRYDSDFWCREFREYAYDGGYSNLHQCVSFLNGHPDFIPPLRHTVEEFLLFYMRVVSPSLQQYGLTRELNGYVGNVRESYCRCFFDQFAHTDAYNWDDARQQGSTSST</sequence>
<gene>
    <name evidence="1" type="ORF">BJ508DRAFT_322075</name>
</gene>
<dbReference type="AlphaFoldDB" id="A0A3N4IJU3"/>
<name>A0A3N4IJU3_ASCIM</name>
<organism evidence="1 2">
    <name type="scientific">Ascobolus immersus RN42</name>
    <dbReference type="NCBI Taxonomy" id="1160509"/>
    <lineage>
        <taxon>Eukaryota</taxon>
        <taxon>Fungi</taxon>
        <taxon>Dikarya</taxon>
        <taxon>Ascomycota</taxon>
        <taxon>Pezizomycotina</taxon>
        <taxon>Pezizomycetes</taxon>
        <taxon>Pezizales</taxon>
        <taxon>Ascobolaceae</taxon>
        <taxon>Ascobolus</taxon>
    </lineage>
</organism>
<accession>A0A3N4IJU3</accession>
<evidence type="ECO:0000313" key="1">
    <source>
        <dbReference type="EMBL" id="RPA85916.1"/>
    </source>
</evidence>
<protein>
    <submittedName>
        <fullName evidence="1">Uncharacterized protein</fullName>
    </submittedName>
</protein>
<dbReference type="Proteomes" id="UP000275078">
    <property type="component" value="Unassembled WGS sequence"/>
</dbReference>
<dbReference type="EMBL" id="ML119651">
    <property type="protein sequence ID" value="RPA85916.1"/>
    <property type="molecule type" value="Genomic_DNA"/>
</dbReference>
<reference evidence="1 2" key="1">
    <citation type="journal article" date="2018" name="Nat. Ecol. Evol.">
        <title>Pezizomycetes genomes reveal the molecular basis of ectomycorrhizal truffle lifestyle.</title>
        <authorList>
            <person name="Murat C."/>
            <person name="Payen T."/>
            <person name="Noel B."/>
            <person name="Kuo A."/>
            <person name="Morin E."/>
            <person name="Chen J."/>
            <person name="Kohler A."/>
            <person name="Krizsan K."/>
            <person name="Balestrini R."/>
            <person name="Da Silva C."/>
            <person name="Montanini B."/>
            <person name="Hainaut M."/>
            <person name="Levati E."/>
            <person name="Barry K.W."/>
            <person name="Belfiori B."/>
            <person name="Cichocki N."/>
            <person name="Clum A."/>
            <person name="Dockter R.B."/>
            <person name="Fauchery L."/>
            <person name="Guy J."/>
            <person name="Iotti M."/>
            <person name="Le Tacon F."/>
            <person name="Lindquist E.A."/>
            <person name="Lipzen A."/>
            <person name="Malagnac F."/>
            <person name="Mello A."/>
            <person name="Molinier V."/>
            <person name="Miyauchi S."/>
            <person name="Poulain J."/>
            <person name="Riccioni C."/>
            <person name="Rubini A."/>
            <person name="Sitrit Y."/>
            <person name="Splivallo R."/>
            <person name="Traeger S."/>
            <person name="Wang M."/>
            <person name="Zifcakova L."/>
            <person name="Wipf D."/>
            <person name="Zambonelli A."/>
            <person name="Paolocci F."/>
            <person name="Nowrousian M."/>
            <person name="Ottonello S."/>
            <person name="Baldrian P."/>
            <person name="Spatafora J.W."/>
            <person name="Henrissat B."/>
            <person name="Nagy L.G."/>
            <person name="Aury J.M."/>
            <person name="Wincker P."/>
            <person name="Grigoriev I.V."/>
            <person name="Bonfante P."/>
            <person name="Martin F.M."/>
        </authorList>
    </citation>
    <scope>NUCLEOTIDE SEQUENCE [LARGE SCALE GENOMIC DNA]</scope>
    <source>
        <strain evidence="1 2">RN42</strain>
    </source>
</reference>
<proteinExistence type="predicted"/>
<keyword evidence="2" id="KW-1185">Reference proteome</keyword>